<feature type="compositionally biased region" description="Low complexity" evidence="1">
    <location>
        <begin position="19"/>
        <end position="30"/>
    </location>
</feature>
<feature type="compositionally biased region" description="Basic and acidic residues" evidence="1">
    <location>
        <begin position="73"/>
        <end position="90"/>
    </location>
</feature>
<feature type="region of interest" description="Disordered" evidence="1">
    <location>
        <begin position="1"/>
        <end position="136"/>
    </location>
</feature>
<dbReference type="CDD" id="cd21085">
    <property type="entry name" value="WH_NTD_PHF10"/>
    <property type="match status" value="1"/>
</dbReference>
<organism evidence="2">
    <name type="scientific">Menopon gallinae</name>
    <name type="common">poultry shaft louse</name>
    <dbReference type="NCBI Taxonomy" id="328185"/>
    <lineage>
        <taxon>Eukaryota</taxon>
        <taxon>Metazoa</taxon>
        <taxon>Ecdysozoa</taxon>
        <taxon>Arthropoda</taxon>
        <taxon>Hexapoda</taxon>
        <taxon>Insecta</taxon>
        <taxon>Pterygota</taxon>
        <taxon>Neoptera</taxon>
        <taxon>Paraneoptera</taxon>
        <taxon>Psocodea</taxon>
        <taxon>Troctomorpha</taxon>
        <taxon>Phthiraptera</taxon>
        <taxon>Amblycera</taxon>
        <taxon>Menoponidae</taxon>
        <taxon>Menopon</taxon>
    </lineage>
</organism>
<feature type="region of interest" description="Disordered" evidence="1">
    <location>
        <begin position="396"/>
        <end position="783"/>
    </location>
</feature>
<gene>
    <name evidence="2" type="ORF">PYX00_002096</name>
</gene>
<feature type="compositionally biased region" description="Basic and acidic residues" evidence="1">
    <location>
        <begin position="481"/>
        <end position="492"/>
    </location>
</feature>
<evidence type="ECO:0000256" key="1">
    <source>
        <dbReference type="SAM" id="MobiDB-lite"/>
    </source>
</evidence>
<comment type="caution">
    <text evidence="2">The sequence shown here is derived from an EMBL/GenBank/DDBJ whole genome shotgun (WGS) entry which is preliminary data.</text>
</comment>
<protein>
    <submittedName>
        <fullName evidence="2">Uncharacterized protein</fullName>
    </submittedName>
</protein>
<accession>A0AAW2IH44</accession>
<proteinExistence type="predicted"/>
<dbReference type="EMBL" id="JARGDH010000001">
    <property type="protein sequence ID" value="KAL0280953.1"/>
    <property type="molecule type" value="Genomic_DNA"/>
</dbReference>
<feature type="compositionally biased region" description="Basic and acidic residues" evidence="1">
    <location>
        <begin position="770"/>
        <end position="782"/>
    </location>
</feature>
<feature type="compositionally biased region" description="Basic and acidic residues" evidence="1">
    <location>
        <begin position="401"/>
        <end position="417"/>
    </location>
</feature>
<feature type="compositionally biased region" description="Basic and acidic residues" evidence="1">
    <location>
        <begin position="48"/>
        <end position="57"/>
    </location>
</feature>
<feature type="compositionally biased region" description="Low complexity" evidence="1">
    <location>
        <begin position="572"/>
        <end position="581"/>
    </location>
</feature>
<feature type="compositionally biased region" description="Low complexity" evidence="1">
    <location>
        <begin position="633"/>
        <end position="659"/>
    </location>
</feature>
<feature type="compositionally biased region" description="Polar residues" evidence="1">
    <location>
        <begin position="524"/>
        <end position="533"/>
    </location>
</feature>
<evidence type="ECO:0000313" key="2">
    <source>
        <dbReference type="EMBL" id="KAL0280953.1"/>
    </source>
</evidence>
<feature type="compositionally biased region" description="Pro residues" evidence="1">
    <location>
        <begin position="733"/>
        <end position="746"/>
    </location>
</feature>
<feature type="compositionally biased region" description="Basic residues" evidence="1">
    <location>
        <begin position="760"/>
        <end position="769"/>
    </location>
</feature>
<sequence length="974" mass="107224">MSDTEESKPGASSALLNIASAYSDSDSSQDNNEDYKPQKSLGSLVENLRAEAKKSESEAVAPEIQVRSAPPAEPEKTHSVTKIVRLDSGKIVKISTSPSSKSSESRNEEAQSRTPADHVRAADSETADERVLNQKPVNTITNQTANAASVAEASIVQSVVNQNSAPVFSVTTDKSNVRDENDQHLGRVTDNTGDIEVLIPENNMGVINSKKEVRAEVEDITVDTVAPEVSAEEVAESKSPDVIEIDDNSSQNPDPSDKLSESVTSSECNDKNVTSNLDRVHNVTSVEDAPKEQSSKFELKTESNILNAYLKSKLEKKVISDTHRTDGEVLRFSSDVKNLETVRNQESVFQGSDYSRGAVENSATAGSVASPDPDIIIEKEITHKKPAENVSDSFKPSLLDIKPRPELKPLPRLDRIRVKSPVAEGTGKKTESELQASSPALYKMLESCESYQSTPPEVKRPGPGPIKLKRNFSCISTVVTDPEKKFRPEPSDAARPAPSEAPISPSKPEVASPQDSVKSPPRMQITSPTRSLLSPTFQQTSPPQQSFQASFSNMINSSQSQVPTFQPLKKSPQPAAAQQPQRVSARQEQKRTLPLILRKADISGSKAKEPKIEDTAAAPPKKVEVNSPKVTSEADTSIETISSESQEQSASVPFSNSSSNGTGVDFDNIIGSSVVNKDAKVTTLSEELGSDNARPAPTKDEDPEQPTTFISEPPPAETPAIVIPKKRGRPRKFPLPEPAPVAPTWPTPEKNGTPKSSSKSSKRKKSMKKFKTEAERIEEEKRRHALAARFKKKKKPDGAEPEAPRCFNKKGRMEVMTEGCKPVTVNQITEYFWPPISSLPPGEKPEGLMIQEQISEYLGVKSFKRKYPSIKRRPVDMEERNYLQENGYVSENMCDMGLTAVFSADIMEIMYNDFPAKFEEYRRYTREKKLKEQKALREKQAAENMDPRKEALESIVSWNSEFNKTRQRVVRAKG</sequence>
<feature type="compositionally biased region" description="Basic and acidic residues" evidence="1">
    <location>
        <begin position="103"/>
        <end position="132"/>
    </location>
</feature>
<name>A0AAW2IH44_9NEOP</name>
<reference evidence="2" key="1">
    <citation type="journal article" date="2024" name="Gigascience">
        <title>Chromosome-level genome of the poultry shaft louse Menopon gallinae provides insight into the host-switching and adaptive evolution of parasitic lice.</title>
        <authorList>
            <person name="Xu Y."/>
            <person name="Ma L."/>
            <person name="Liu S."/>
            <person name="Liang Y."/>
            <person name="Liu Q."/>
            <person name="He Z."/>
            <person name="Tian L."/>
            <person name="Duan Y."/>
            <person name="Cai W."/>
            <person name="Li H."/>
            <person name="Song F."/>
        </authorList>
    </citation>
    <scope>NUCLEOTIDE SEQUENCE</scope>
    <source>
        <strain evidence="2">Cailab_2023a</strain>
    </source>
</reference>
<feature type="compositionally biased region" description="Polar residues" evidence="1">
    <location>
        <begin position="553"/>
        <end position="564"/>
    </location>
</feature>
<feature type="compositionally biased region" description="Polar residues" evidence="1">
    <location>
        <begin position="261"/>
        <end position="285"/>
    </location>
</feature>
<dbReference type="AlphaFoldDB" id="A0AAW2IH44"/>
<feature type="compositionally biased region" description="Low complexity" evidence="1">
    <location>
        <begin position="534"/>
        <end position="552"/>
    </location>
</feature>
<feature type="compositionally biased region" description="Basic and acidic residues" evidence="1">
    <location>
        <begin position="598"/>
        <end position="614"/>
    </location>
</feature>
<feature type="region of interest" description="Disordered" evidence="1">
    <location>
        <begin position="224"/>
        <end position="295"/>
    </location>
</feature>